<protein>
    <recommendedName>
        <fullName evidence="5">Transmembrane protein</fullName>
    </recommendedName>
</protein>
<evidence type="ECO:0000313" key="3">
    <source>
        <dbReference type="EMBL" id="CDJ42975.1"/>
    </source>
</evidence>
<dbReference type="Proteomes" id="UP000030747">
    <property type="component" value="Unassembled WGS sequence"/>
</dbReference>
<keyword evidence="2" id="KW-1133">Transmembrane helix</keyword>
<feature type="compositionally biased region" description="Polar residues" evidence="1">
    <location>
        <begin position="451"/>
        <end position="465"/>
    </location>
</feature>
<dbReference type="EMBL" id="HG675748">
    <property type="protein sequence ID" value="CDJ42975.1"/>
    <property type="molecule type" value="Genomic_DNA"/>
</dbReference>
<accession>U6L5D9</accession>
<feature type="region of interest" description="Disordered" evidence="1">
    <location>
        <begin position="948"/>
        <end position="974"/>
    </location>
</feature>
<evidence type="ECO:0008006" key="5">
    <source>
        <dbReference type="Google" id="ProtNLM"/>
    </source>
</evidence>
<evidence type="ECO:0000256" key="2">
    <source>
        <dbReference type="SAM" id="Phobius"/>
    </source>
</evidence>
<feature type="region of interest" description="Disordered" evidence="1">
    <location>
        <begin position="451"/>
        <end position="476"/>
    </location>
</feature>
<feature type="region of interest" description="Disordered" evidence="1">
    <location>
        <begin position="1138"/>
        <end position="1162"/>
    </location>
</feature>
<keyword evidence="2" id="KW-0472">Membrane</keyword>
<feature type="compositionally biased region" description="Basic and acidic residues" evidence="1">
    <location>
        <begin position="1036"/>
        <end position="1047"/>
    </location>
</feature>
<dbReference type="RefSeq" id="XP_013233725.1">
    <property type="nucleotide sequence ID" value="XM_013378271.1"/>
</dbReference>
<dbReference type="OrthoDB" id="347188at2759"/>
<evidence type="ECO:0000313" key="4">
    <source>
        <dbReference type="Proteomes" id="UP000030747"/>
    </source>
</evidence>
<reference evidence="3" key="2">
    <citation type="submission" date="2013-10" db="EMBL/GenBank/DDBJ databases">
        <authorList>
            <person name="Aslett M."/>
        </authorList>
    </citation>
    <scope>NUCLEOTIDE SEQUENCE [LARGE SCALE GENOMIC DNA]</scope>
    <source>
        <strain evidence="3">Houghton</strain>
    </source>
</reference>
<feature type="compositionally biased region" description="Polar residues" evidence="1">
    <location>
        <begin position="837"/>
        <end position="855"/>
    </location>
</feature>
<keyword evidence="4" id="KW-1185">Reference proteome</keyword>
<feature type="region of interest" description="Disordered" evidence="1">
    <location>
        <begin position="836"/>
        <end position="855"/>
    </location>
</feature>
<feature type="compositionally biased region" description="Basic and acidic residues" evidence="1">
    <location>
        <begin position="239"/>
        <end position="257"/>
    </location>
</feature>
<dbReference type="VEuPathDB" id="ToxoDB:ETH_00031360"/>
<dbReference type="GeneID" id="25255343"/>
<organism evidence="3 4">
    <name type="scientific">Eimeria tenella</name>
    <name type="common">Coccidian parasite</name>
    <dbReference type="NCBI Taxonomy" id="5802"/>
    <lineage>
        <taxon>Eukaryota</taxon>
        <taxon>Sar</taxon>
        <taxon>Alveolata</taxon>
        <taxon>Apicomplexa</taxon>
        <taxon>Conoidasida</taxon>
        <taxon>Coccidia</taxon>
        <taxon>Eucoccidiorida</taxon>
        <taxon>Eimeriorina</taxon>
        <taxon>Eimeriidae</taxon>
        <taxon>Eimeria</taxon>
    </lineage>
</organism>
<gene>
    <name evidence="3" type="ORF">ETH_00031360</name>
</gene>
<feature type="transmembrane region" description="Helical" evidence="2">
    <location>
        <begin position="58"/>
        <end position="78"/>
    </location>
</feature>
<feature type="compositionally biased region" description="Polar residues" evidence="1">
    <location>
        <begin position="1138"/>
        <end position="1160"/>
    </location>
</feature>
<proteinExistence type="predicted"/>
<dbReference type="VEuPathDB" id="ToxoDB:ETH2_1577400"/>
<feature type="region of interest" description="Disordered" evidence="1">
    <location>
        <begin position="1032"/>
        <end position="1057"/>
    </location>
</feature>
<name>U6L5D9_EIMTE</name>
<reference evidence="3" key="1">
    <citation type="submission" date="2013-10" db="EMBL/GenBank/DDBJ databases">
        <title>Genomic analysis of the causative agents of coccidiosis in chickens.</title>
        <authorList>
            <person name="Reid A.J."/>
            <person name="Blake D."/>
            <person name="Billington K."/>
            <person name="Browne H."/>
            <person name="Dunn M."/>
            <person name="Hung S."/>
            <person name="Kawahara F."/>
            <person name="Miranda-Saavedra D."/>
            <person name="Mourier T."/>
            <person name="Nagra H."/>
            <person name="Otto T.D."/>
            <person name="Rawlings N."/>
            <person name="Sanchez A."/>
            <person name="Sanders M."/>
            <person name="Subramaniam C."/>
            <person name="Tay Y."/>
            <person name="Dear P."/>
            <person name="Doerig C."/>
            <person name="Gruber A."/>
            <person name="Parkinson J."/>
            <person name="Shirley M."/>
            <person name="Wan K.L."/>
            <person name="Berriman M."/>
            <person name="Tomley F."/>
            <person name="Pain A."/>
        </authorList>
    </citation>
    <scope>NUCLEOTIDE SEQUENCE [LARGE SCALE GENOMIC DNA]</scope>
    <source>
        <strain evidence="3">Houghton</strain>
    </source>
</reference>
<keyword evidence="2" id="KW-0812">Transmembrane</keyword>
<evidence type="ECO:0000256" key="1">
    <source>
        <dbReference type="SAM" id="MobiDB-lite"/>
    </source>
</evidence>
<sequence>MSNVFSLLGLQRRSYLHGNFLSPNCTQESSQLVDSALSERPGLLQPWQQSIPFPLRGAVFASVLVIVFLVSYCFIFSFKGILDLNAARRLASTGKRGKSEDGREDEATQNNARQMCETEMHQQLLASDPASLYPHMQELDTLSEAGEPEIKRRRMERPVASYSHGVSSIQQKPGDIVMGYTRTAVLAGNLSLPWYAQKSAAAKSIYEETSVPGQLHHVARLSPSLDGPAIYAQPPNTENDGRPCEDGAPRKKTKETIESNSEWQSTESFITSAQPPADSAERTQLAEGPRQLQKKGAPGALNADVEGLGDAYWILDIAESSQTLNNVSESLESPNPQISEAVGYGGVAHQNSVDKTSSEWQSAASQTVGAHLLIDFAQQAHAREEHEWVPETHLPDAMNADEEVPGLADWILDIAESSQTLNNHSELSESSKSQGSGVMIYDGVGQQNSFDVSSGEWQSAASQTVGAHPSTDFAQQAQAREEHEWVQEAHLPEALNADVEGLEVADWILGLAQPSQAQNNGLESLESSNPQASEAVDYDGCVGQQTSVDESSSEWQSTASQTVEAHLLMDFAQQAQVREEHEWVRETHLPDAVNVDVDVPGLADWILDIAESSQTLNNHSELPESSKSQGSEVMICDGVGQQNSCDVSSGEWQSAASQTVGAHPSTDFAQQAQAREEHEWVQEAHLPEALNADVEGLEVADWILGLAQPSQAQNNGLESLESSNPQASEAVDYDGCVGQQTSVDESSSEWQSTASQTVEAHLLMDFAQQAQAREEHEWVRETHLPDAVNVDVDVPGLADWILGLSQSSETLNNGAESLESSNPQASEAVNYDGVVGHQNSADESSSEWQSTASQTVGAYPSTDIAQQVEAREQHEWVREAHLPEALNADVEVTGLADWIVGPAQSSETLNNGSESLEYSNPQASEALDYDAGAGQQNAFDTSSIEWQPAASQTVGAHPSRESAQQAQAREEHELVQEAHLPEALNADVEGLEVADWILGLVQSSGAPNSGSASWHSSSVRISGASDCSKVVKYHKAQREDESADQGRSKQHSGYEIADTPRTGFFAAEIHLNTDSMQEAATNAACTSADSHCFDAAMDAPSAMPVQSIASRTQQSYIGYSEKPFPTHFIVQLATDGTYSTSSGMQESSQPSVTPATSANEPSEMGQLLQPFQGVQEGSHFPPDDSCAMQHYPGYPREFFRPAESQVGTSHEQATTIQLFQGVQLEKQFPAEGIRTMQQYPVYLSGVFGQPEFQVNESPLHEYVATDQVLRIMSANSAALMGTFTSSVLMGKKDIKTHPFFRLPPVAPGAVVREFSHDASLNLGRKRIFPFYALQNVKNVLKLPVLQSHHLEYLMSSAEVLVAYASRDMKRNVNDVVPSLAVESLAISLLIVDSLYAATQILGARSKSDDWWDSVINSVPHYEDPPPSVAKDRRARKNVELAQLLREMLQFYKKKSRPPPELLVPLKQCMFCTAAIPRLRRSKWTEWEQDDHQWRNSS</sequence>
<feature type="compositionally biased region" description="Polar residues" evidence="1">
    <location>
        <begin position="258"/>
        <end position="274"/>
    </location>
</feature>
<feature type="region of interest" description="Disordered" evidence="1">
    <location>
        <begin position="225"/>
        <end position="303"/>
    </location>
</feature>